<feature type="coiled-coil region" evidence="1">
    <location>
        <begin position="194"/>
        <end position="267"/>
    </location>
</feature>
<dbReference type="InterPro" id="IPR000048">
    <property type="entry name" value="IQ_motif_EF-hand-BS"/>
</dbReference>
<gene>
    <name evidence="2" type="ORF">AVEN_35493_1</name>
</gene>
<evidence type="ECO:0000313" key="2">
    <source>
        <dbReference type="EMBL" id="GBM81184.1"/>
    </source>
</evidence>
<feature type="coiled-coil region" evidence="1">
    <location>
        <begin position="118"/>
        <end position="161"/>
    </location>
</feature>
<name>A0A4Y2IUC1_ARAVE</name>
<dbReference type="EMBL" id="BGPR01002929">
    <property type="protein sequence ID" value="GBM81184.1"/>
    <property type="molecule type" value="Genomic_DNA"/>
</dbReference>
<dbReference type="Pfam" id="PF00612">
    <property type="entry name" value="IQ"/>
    <property type="match status" value="1"/>
</dbReference>
<dbReference type="AlphaFoldDB" id="A0A4Y2IUC1"/>
<proteinExistence type="predicted"/>
<keyword evidence="1" id="KW-0175">Coiled coil</keyword>
<evidence type="ECO:0000313" key="3">
    <source>
        <dbReference type="Proteomes" id="UP000499080"/>
    </source>
</evidence>
<dbReference type="OrthoDB" id="6436118at2759"/>
<sequence>MAETTEIKTSLAKGVIGSFDAAYEDLCKLALLSSKVEWYTIPEAVVAKIMFNEIDENPSEEDLADFFCALKKIPTQKLDFDCDNNIKDFCTSFKSLRDLVERKLSVKSQTWIAMREKERTFSDENEALSEELKVLEEEVERARLQRNRQIAKEAAEEETTQRLLSAAEDFKSQHPFFLKANTKEQLEFIETYNERKLAQLRKDQEKAKKNYEEATLKYRSEIWRVIEETMQTKVFINWLKEKNRRKLKSLQEELDELWNKFKEEMQQSEELCMKYKEVNEICTQILTEKRRKEYVKKRLAATIKLQKHIRRFLARKKEETAN</sequence>
<dbReference type="Proteomes" id="UP000499080">
    <property type="component" value="Unassembled WGS sequence"/>
</dbReference>
<reference evidence="2 3" key="1">
    <citation type="journal article" date="2019" name="Sci. Rep.">
        <title>Orb-weaving spider Araneus ventricosus genome elucidates the spidroin gene catalogue.</title>
        <authorList>
            <person name="Kono N."/>
            <person name="Nakamura H."/>
            <person name="Ohtoshi R."/>
            <person name="Moran D.A.P."/>
            <person name="Shinohara A."/>
            <person name="Yoshida Y."/>
            <person name="Fujiwara M."/>
            <person name="Mori M."/>
            <person name="Tomita M."/>
            <person name="Arakawa K."/>
        </authorList>
    </citation>
    <scope>NUCLEOTIDE SEQUENCE [LARGE SCALE GENOMIC DNA]</scope>
</reference>
<evidence type="ECO:0000256" key="1">
    <source>
        <dbReference type="SAM" id="Coils"/>
    </source>
</evidence>
<dbReference type="PROSITE" id="PS50096">
    <property type="entry name" value="IQ"/>
    <property type="match status" value="1"/>
</dbReference>
<comment type="caution">
    <text evidence="2">The sequence shown here is derived from an EMBL/GenBank/DDBJ whole genome shotgun (WGS) entry which is preliminary data.</text>
</comment>
<accession>A0A4Y2IUC1</accession>
<protein>
    <submittedName>
        <fullName evidence="2">Uncharacterized protein</fullName>
    </submittedName>
</protein>
<organism evidence="2 3">
    <name type="scientific">Araneus ventricosus</name>
    <name type="common">Orbweaver spider</name>
    <name type="synonym">Epeira ventricosa</name>
    <dbReference type="NCBI Taxonomy" id="182803"/>
    <lineage>
        <taxon>Eukaryota</taxon>
        <taxon>Metazoa</taxon>
        <taxon>Ecdysozoa</taxon>
        <taxon>Arthropoda</taxon>
        <taxon>Chelicerata</taxon>
        <taxon>Arachnida</taxon>
        <taxon>Araneae</taxon>
        <taxon>Araneomorphae</taxon>
        <taxon>Entelegynae</taxon>
        <taxon>Araneoidea</taxon>
        <taxon>Araneidae</taxon>
        <taxon>Araneus</taxon>
    </lineage>
</organism>
<keyword evidence="3" id="KW-1185">Reference proteome</keyword>